<reference evidence="7" key="1">
    <citation type="submission" date="2017-08" db="EMBL/GenBank/DDBJ databases">
        <authorList>
            <person name="Polle J.E."/>
            <person name="Barry K."/>
            <person name="Cushman J."/>
            <person name="Schmutz J."/>
            <person name="Tran D."/>
            <person name="Hathwaick L.T."/>
            <person name="Yim W.C."/>
            <person name="Jenkins J."/>
            <person name="Mckie-Krisberg Z.M."/>
            <person name="Prochnik S."/>
            <person name="Lindquist E."/>
            <person name="Dockter R.B."/>
            <person name="Adam C."/>
            <person name="Molina H."/>
            <person name="Bunkerborg J."/>
            <person name="Jin E."/>
            <person name="Buchheim M."/>
            <person name="Magnuson J."/>
        </authorList>
    </citation>
    <scope>NUCLEOTIDE SEQUENCE</scope>
    <source>
        <strain evidence="7">CCAP 19/18</strain>
    </source>
</reference>
<dbReference type="InterPro" id="IPR001841">
    <property type="entry name" value="Znf_RING"/>
</dbReference>
<dbReference type="InterPro" id="IPR017907">
    <property type="entry name" value="Znf_RING_CS"/>
</dbReference>
<keyword evidence="1" id="KW-0479">Metal-binding</keyword>
<evidence type="ECO:0000256" key="4">
    <source>
        <dbReference type="PROSITE-ProRule" id="PRU00175"/>
    </source>
</evidence>
<dbReference type="CDD" id="cd16514">
    <property type="entry name" value="RING-HC_LONFs_rpt2"/>
    <property type="match status" value="1"/>
</dbReference>
<keyword evidence="8" id="KW-1185">Reference proteome</keyword>
<evidence type="ECO:0000256" key="2">
    <source>
        <dbReference type="ARBA" id="ARBA00022771"/>
    </source>
</evidence>
<evidence type="ECO:0000256" key="1">
    <source>
        <dbReference type="ARBA" id="ARBA00022723"/>
    </source>
</evidence>
<feature type="domain" description="RING-type" evidence="5">
    <location>
        <begin position="89"/>
        <end position="127"/>
    </location>
</feature>
<protein>
    <submittedName>
        <fullName evidence="7">PUA-like domain-containing protein</fullName>
    </submittedName>
</protein>
<proteinExistence type="predicted"/>
<dbReference type="Gene3D" id="3.30.40.10">
    <property type="entry name" value="Zinc/RING finger domain, C3HC4 (zinc finger)"/>
    <property type="match status" value="1"/>
</dbReference>
<evidence type="ECO:0000259" key="6">
    <source>
        <dbReference type="PROSITE" id="PS51787"/>
    </source>
</evidence>
<dbReference type="PROSITE" id="PS00518">
    <property type="entry name" value="ZF_RING_1"/>
    <property type="match status" value="1"/>
</dbReference>
<feature type="domain" description="Lon N-terminal" evidence="6">
    <location>
        <begin position="177"/>
        <end position="388"/>
    </location>
</feature>
<dbReference type="InterPro" id="IPR046336">
    <property type="entry name" value="Lon_prtase_N_sf"/>
</dbReference>
<dbReference type="SMART" id="SM00464">
    <property type="entry name" value="LON"/>
    <property type="match status" value="1"/>
</dbReference>
<evidence type="ECO:0000313" key="7">
    <source>
        <dbReference type="EMBL" id="KAF5826418.1"/>
    </source>
</evidence>
<dbReference type="Pfam" id="PF02190">
    <property type="entry name" value="LON_substr_bdg"/>
    <property type="match status" value="1"/>
</dbReference>
<gene>
    <name evidence="7" type="ORF">DUNSADRAFT_3229</name>
</gene>
<dbReference type="Pfam" id="PF13923">
    <property type="entry name" value="zf-C3HC4_2"/>
    <property type="match status" value="1"/>
</dbReference>
<dbReference type="Gene3D" id="2.30.130.40">
    <property type="entry name" value="LON domain-like"/>
    <property type="match status" value="1"/>
</dbReference>
<keyword evidence="2 4" id="KW-0863">Zinc-finger</keyword>
<organism evidence="7 8">
    <name type="scientific">Dunaliella salina</name>
    <name type="common">Green alga</name>
    <name type="synonym">Protococcus salinus</name>
    <dbReference type="NCBI Taxonomy" id="3046"/>
    <lineage>
        <taxon>Eukaryota</taxon>
        <taxon>Viridiplantae</taxon>
        <taxon>Chlorophyta</taxon>
        <taxon>core chlorophytes</taxon>
        <taxon>Chlorophyceae</taxon>
        <taxon>CS clade</taxon>
        <taxon>Chlamydomonadales</taxon>
        <taxon>Dunaliellaceae</taxon>
        <taxon>Dunaliella</taxon>
    </lineage>
</organism>
<evidence type="ECO:0000256" key="3">
    <source>
        <dbReference type="ARBA" id="ARBA00022833"/>
    </source>
</evidence>
<dbReference type="EMBL" id="MU070946">
    <property type="protein sequence ID" value="KAF5826418.1"/>
    <property type="molecule type" value="Genomic_DNA"/>
</dbReference>
<dbReference type="SMART" id="SM00184">
    <property type="entry name" value="RING"/>
    <property type="match status" value="1"/>
</dbReference>
<dbReference type="InterPro" id="IPR003111">
    <property type="entry name" value="Lon_prtase_N"/>
</dbReference>
<comment type="caution">
    <text evidence="7">The sequence shown here is derived from an EMBL/GenBank/DDBJ whole genome shotgun (WGS) entry which is preliminary data.</text>
</comment>
<dbReference type="InterPro" id="IPR013083">
    <property type="entry name" value="Znf_RING/FYVE/PHD"/>
</dbReference>
<keyword evidence="3" id="KW-0862">Zinc</keyword>
<dbReference type="InterPro" id="IPR015947">
    <property type="entry name" value="PUA-like_sf"/>
</dbReference>
<dbReference type="PROSITE" id="PS50089">
    <property type="entry name" value="ZF_RING_2"/>
    <property type="match status" value="1"/>
</dbReference>
<dbReference type="PANTHER" id="PTHR23327">
    <property type="entry name" value="RING FINGER PROTEIN 127"/>
    <property type="match status" value="1"/>
</dbReference>
<dbReference type="SUPFAM" id="SSF57850">
    <property type="entry name" value="RING/U-box"/>
    <property type="match status" value="1"/>
</dbReference>
<sequence length="388" mass="42758">MPHRLSTLGLRQGAADQGTPQKLAHEAWSTREFWDASLCEHAVVAGAGDQDPHPKKMARGMAQPQFLLGHKTMARVTRALSQHADDCECTLCLKLLFEPVTTPCGHSFCRACLMRALDHRSRCPVCRTVLHVGAGQLPVTLVLQRILQRSFPEEYAERAKEEEAAAIRDAEAGATITLKLPLFVMTTIMPGERIALNIFEPRYRLLLRRAMEGNRRLGMAEVSLGGELQDVAVEAEVVEYAPQPDGRYFVELAGRRRVKIQNCHDLDGYRMASAEVIERDDYPAEGSPEAAALTAKATEVLHVVLALVEQLTRLAARSSARPGRIQELIAHAGPRPTESSLRTPQGAEALSFWAAAFAGTLALGLDRCKLLRMRSTYERLEAIQASLP</sequence>
<evidence type="ECO:0000259" key="5">
    <source>
        <dbReference type="PROSITE" id="PS50089"/>
    </source>
</evidence>
<dbReference type="PANTHER" id="PTHR23327:SF42">
    <property type="entry name" value="LON PEPTIDASE N-TERMINAL DOMAIN AND RING FINGER PROTEIN C14F5.10C"/>
    <property type="match status" value="1"/>
</dbReference>
<name>A0ABQ7FVP2_DUNSA</name>
<dbReference type="PROSITE" id="PS51787">
    <property type="entry name" value="LON_N"/>
    <property type="match status" value="1"/>
</dbReference>
<accession>A0ABQ7FVP2</accession>
<dbReference type="Proteomes" id="UP000815325">
    <property type="component" value="Unassembled WGS sequence"/>
</dbReference>
<evidence type="ECO:0000313" key="8">
    <source>
        <dbReference type="Proteomes" id="UP000815325"/>
    </source>
</evidence>
<dbReference type="SUPFAM" id="SSF88697">
    <property type="entry name" value="PUA domain-like"/>
    <property type="match status" value="1"/>
</dbReference>